<comment type="caution">
    <text evidence="4">The sequence shown here is derived from an EMBL/GenBank/DDBJ whole genome shotgun (WGS) entry which is preliminary data.</text>
</comment>
<evidence type="ECO:0000256" key="1">
    <source>
        <dbReference type="ARBA" id="ARBA00038283"/>
    </source>
</evidence>
<dbReference type="InterPro" id="IPR036390">
    <property type="entry name" value="WH_DNA-bd_sf"/>
</dbReference>
<dbReference type="InterPro" id="IPR036388">
    <property type="entry name" value="WH-like_DNA-bd_sf"/>
</dbReference>
<evidence type="ECO:0000259" key="3">
    <source>
        <dbReference type="Pfam" id="PF01051"/>
    </source>
</evidence>
<dbReference type="Gene3D" id="1.10.10.10">
    <property type="entry name" value="Winged helix-like DNA-binding domain superfamily/Winged helix DNA-binding domain"/>
    <property type="match status" value="2"/>
</dbReference>
<reference evidence="4 5" key="1">
    <citation type="submission" date="2017-01" db="EMBL/GenBank/DDBJ databases">
        <title>Novel large sulfur bacteria in the metagenomes of groundwater-fed chemosynthetic microbial mats in the Lake Huron basin.</title>
        <authorList>
            <person name="Sharrar A.M."/>
            <person name="Flood B.E."/>
            <person name="Bailey J.V."/>
            <person name="Jones D.S."/>
            <person name="Biddanda B."/>
            <person name="Ruberg S.A."/>
            <person name="Marcus D.N."/>
            <person name="Dick G.J."/>
        </authorList>
    </citation>
    <scope>NUCLEOTIDE SEQUENCE [LARGE SCALE GENOMIC DNA]</scope>
    <source>
        <strain evidence="4">A8</strain>
    </source>
</reference>
<name>A0A1Y1Q7C8_9GAMM</name>
<dbReference type="GO" id="GO:0006270">
    <property type="term" value="P:DNA replication initiation"/>
    <property type="evidence" value="ECO:0007669"/>
    <property type="project" value="InterPro"/>
</dbReference>
<sequence length="428" mass="48826">MINMDKISAKQKQKQKRRLPPSTAIVTQSNDLVLARYSLPVSEMRLLMTVISKIQPDDTKLTTYHVPIAEFADLLGVSRSSAYEEMKFISKSLLSRVVTITQQNGGELQTHWVASAKYTQGSGVVEIRLDEMMLPYLIGLNNNFTQCKLGMLLNFKSIYTNRLYMLLKQRRDHNPYTKNYEFEIGELRQLLGVSIEQIEKTDKFSKAQEAIELYPEYRSFKKYVLEVAKKELDEKSDIGFSYEEIRRGKPVTAISFRVFAISRHVIPPAEEQLSLALTTQSGTDLDLITTLLSFVPEQHRAKKGIRATVETAEKQHGFDYVKRNILYSNAHAATNYASYLNGALAIDYGHDWEIEQQQAEKAAEKAKTPTVTLLELNTLADEIRALQRNSKLTSSAELWQQAEVLKTEYARKREVYDAENTTEEEATA</sequence>
<dbReference type="Pfam" id="PF01051">
    <property type="entry name" value="Rep3_N"/>
    <property type="match status" value="1"/>
</dbReference>
<evidence type="ECO:0000313" key="4">
    <source>
        <dbReference type="EMBL" id="OQW98337.1"/>
    </source>
</evidence>
<proteinExistence type="inferred from homology"/>
<feature type="compositionally biased region" description="Basic residues" evidence="2">
    <location>
        <begin position="9"/>
        <end position="19"/>
    </location>
</feature>
<dbReference type="SUPFAM" id="SSF46785">
    <property type="entry name" value="Winged helix' DNA-binding domain"/>
    <property type="match status" value="2"/>
</dbReference>
<protein>
    <recommendedName>
        <fullName evidence="3">Initiator Rep protein WH1 domain-containing protein</fullName>
    </recommendedName>
</protein>
<evidence type="ECO:0000256" key="2">
    <source>
        <dbReference type="SAM" id="MobiDB-lite"/>
    </source>
</evidence>
<comment type="similarity">
    <text evidence="1">Belongs to the initiator RepB protein family.</text>
</comment>
<evidence type="ECO:0000313" key="5">
    <source>
        <dbReference type="Proteomes" id="UP000192491"/>
    </source>
</evidence>
<feature type="region of interest" description="Disordered" evidence="2">
    <location>
        <begin position="1"/>
        <end position="22"/>
    </location>
</feature>
<dbReference type="GO" id="GO:0003887">
    <property type="term" value="F:DNA-directed DNA polymerase activity"/>
    <property type="evidence" value="ECO:0007669"/>
    <property type="project" value="InterPro"/>
</dbReference>
<feature type="domain" description="Initiator Rep protein WH1" evidence="3">
    <location>
        <begin position="25"/>
        <end position="168"/>
    </location>
</feature>
<dbReference type="EMBL" id="MTEJ01000757">
    <property type="protein sequence ID" value="OQW98337.1"/>
    <property type="molecule type" value="Genomic_DNA"/>
</dbReference>
<accession>A0A1Y1Q7C8</accession>
<dbReference type="Pfam" id="PF21205">
    <property type="entry name" value="Rep3_C"/>
    <property type="match status" value="1"/>
</dbReference>
<dbReference type="AlphaFoldDB" id="A0A1Y1Q7C8"/>
<organism evidence="4 5">
    <name type="scientific">Thiothrix lacustris</name>
    <dbReference type="NCBI Taxonomy" id="525917"/>
    <lineage>
        <taxon>Bacteria</taxon>
        <taxon>Pseudomonadati</taxon>
        <taxon>Pseudomonadota</taxon>
        <taxon>Gammaproteobacteria</taxon>
        <taxon>Thiotrichales</taxon>
        <taxon>Thiotrichaceae</taxon>
        <taxon>Thiothrix</taxon>
    </lineage>
</organism>
<gene>
    <name evidence="4" type="ORF">BWK73_52675</name>
</gene>
<dbReference type="Proteomes" id="UP000192491">
    <property type="component" value="Unassembled WGS sequence"/>
</dbReference>
<dbReference type="InterPro" id="IPR000525">
    <property type="entry name" value="Initiator_Rep_WH1"/>
</dbReference>